<dbReference type="PANTHER" id="PTHR34472">
    <property type="entry name" value="SULFUR CARRIER PROTEIN THIS"/>
    <property type="match status" value="1"/>
</dbReference>
<dbReference type="InterPro" id="IPR012675">
    <property type="entry name" value="Beta-grasp_dom_sf"/>
</dbReference>
<organism evidence="1">
    <name type="scientific">Dichotomaria marginata</name>
    <dbReference type="NCBI Taxonomy" id="268567"/>
    <lineage>
        <taxon>Eukaryota</taxon>
        <taxon>Rhodophyta</taxon>
        <taxon>Florideophyceae</taxon>
        <taxon>Nemaliophycidae</taxon>
        <taxon>Nemaliales</taxon>
        <taxon>Galaxauraceae</taxon>
        <taxon>Dichotomaria</taxon>
    </lineage>
</organism>
<proteinExistence type="predicted"/>
<name>A0A1G4NSP8_9FLOR</name>
<reference evidence="1" key="2">
    <citation type="submission" date="2016-10" db="EMBL/GenBank/DDBJ databases">
        <authorList>
            <person name="de Groot N.N."/>
        </authorList>
    </citation>
    <scope>NUCLEOTIDE SEQUENCE</scope>
    <source>
        <strain evidence="1">HV04060</strain>
    </source>
</reference>
<dbReference type="InterPro" id="IPR003749">
    <property type="entry name" value="ThiS/MoaD-like"/>
</dbReference>
<geneLocation type="chloroplast" evidence="1"/>
<protein>
    <submittedName>
        <fullName evidence="1">Thiamin biosynthesis protein S</fullName>
    </submittedName>
</protein>
<dbReference type="CDD" id="cd00565">
    <property type="entry name" value="Ubl_ThiS"/>
    <property type="match status" value="1"/>
</dbReference>
<dbReference type="EMBL" id="LT622864">
    <property type="protein sequence ID" value="SCW21644.1"/>
    <property type="molecule type" value="Genomic_DNA"/>
</dbReference>
<dbReference type="RefSeq" id="YP_009313390.1">
    <property type="nucleotide sequence ID" value="NC_031656.1"/>
</dbReference>
<sequence>MQNQYFSIQVNGEPFYCSEQMSIEEILIYLNISIELNLVEYNQEIIPNDQLSDIFVKKNDKLEIITIVGGG</sequence>
<accession>A0A1G4NSP8</accession>
<dbReference type="InterPro" id="IPR016155">
    <property type="entry name" value="Mopterin_synth/thiamin_S_b"/>
</dbReference>
<reference evidence="1" key="1">
    <citation type="submission" date="2016-10" db="EMBL/GenBank/DDBJ databases">
        <title>Chloroplast genomes as a tool to resolve red algal phylogenies: a case study in the Nemaliales.</title>
        <authorList>
            <person name="Costa J.F."/>
            <person name="Lin S.M."/>
            <person name="Macaya E.C."/>
            <person name="Fernandez-Garcia C."/>
            <person name="Verbruggen H."/>
        </authorList>
    </citation>
    <scope>NUCLEOTIDE SEQUENCE</scope>
    <source>
        <strain evidence="1">HV04060</strain>
    </source>
</reference>
<evidence type="ECO:0000313" key="1">
    <source>
        <dbReference type="EMBL" id="SCW21644.1"/>
    </source>
</evidence>
<gene>
    <name evidence="1" type="primary">thiS</name>
    <name evidence="1" type="ORF">HV04060_228</name>
</gene>
<dbReference type="InterPro" id="IPR010035">
    <property type="entry name" value="Thi_S"/>
</dbReference>
<dbReference type="NCBIfam" id="TIGR01683">
    <property type="entry name" value="thiS"/>
    <property type="match status" value="1"/>
</dbReference>
<dbReference type="GeneID" id="29998569"/>
<dbReference type="PANTHER" id="PTHR34472:SF1">
    <property type="entry name" value="SULFUR CARRIER PROTEIN THIS"/>
    <property type="match status" value="1"/>
</dbReference>
<dbReference type="Pfam" id="PF02597">
    <property type="entry name" value="ThiS"/>
    <property type="match status" value="1"/>
</dbReference>
<keyword evidence="1" id="KW-0934">Plastid</keyword>
<dbReference type="Gene3D" id="3.10.20.30">
    <property type="match status" value="1"/>
</dbReference>
<keyword evidence="1" id="KW-0150">Chloroplast</keyword>
<dbReference type="SUPFAM" id="SSF54285">
    <property type="entry name" value="MoaD/ThiS"/>
    <property type="match status" value="1"/>
</dbReference>
<dbReference type="AlphaFoldDB" id="A0A1G4NSP8"/>